<evidence type="ECO:0000313" key="3">
    <source>
        <dbReference type="Proteomes" id="UP000193553"/>
    </source>
</evidence>
<reference evidence="2 3" key="1">
    <citation type="submission" date="2017-03" db="EMBL/GenBank/DDBJ databases">
        <title>Whole genome sequences of fourteen strains of Bradyrhizobium canariense and one strain of Bradyrhizobium japonicum isolated from Lupinus (Papilionoideae: Genisteae) species in Algeria.</title>
        <authorList>
            <person name="Crovadore J."/>
            <person name="Chekireb D."/>
            <person name="Brachmann A."/>
            <person name="Chablais R."/>
            <person name="Cochard B."/>
            <person name="Lefort F."/>
        </authorList>
    </citation>
    <scope>NUCLEOTIDE SEQUENCE [LARGE SCALE GENOMIC DNA]</scope>
    <source>
        <strain evidence="2 3">UBMA195</strain>
    </source>
</reference>
<dbReference type="Proteomes" id="UP000193553">
    <property type="component" value="Unassembled WGS sequence"/>
</dbReference>
<evidence type="ECO:0000313" key="2">
    <source>
        <dbReference type="EMBL" id="OSJ19957.1"/>
    </source>
</evidence>
<organism evidence="2 3">
    <name type="scientific">Bradyrhizobium canariense</name>
    <dbReference type="NCBI Taxonomy" id="255045"/>
    <lineage>
        <taxon>Bacteria</taxon>
        <taxon>Pseudomonadati</taxon>
        <taxon>Pseudomonadota</taxon>
        <taxon>Alphaproteobacteria</taxon>
        <taxon>Hyphomicrobiales</taxon>
        <taxon>Nitrobacteraceae</taxon>
        <taxon>Bradyrhizobium</taxon>
    </lineage>
</organism>
<keyword evidence="1" id="KW-0472">Membrane</keyword>
<keyword evidence="1" id="KW-0812">Transmembrane</keyword>
<feature type="transmembrane region" description="Helical" evidence="1">
    <location>
        <begin position="12"/>
        <end position="30"/>
    </location>
</feature>
<sequence>MGIGQGGIRPKLVGGLIVAAALLVGSLVFFSSNPKSYDGKSTGQARRTAERDVARNSVMLTEKQQALIRVAPAQVHGFIPRKTAVGTIGFNENLLVQVFSQYTGKVVGARFNVGDDVKAGDVLFT</sequence>
<keyword evidence="1" id="KW-1133">Transmembrane helix</keyword>
<evidence type="ECO:0008006" key="4">
    <source>
        <dbReference type="Google" id="ProtNLM"/>
    </source>
</evidence>
<proteinExistence type="predicted"/>
<accession>A0A1X3HFW5</accession>
<dbReference type="EMBL" id="NAFI01000053">
    <property type="protein sequence ID" value="OSJ19957.1"/>
    <property type="molecule type" value="Genomic_DNA"/>
</dbReference>
<dbReference type="Gene3D" id="2.40.50.100">
    <property type="match status" value="1"/>
</dbReference>
<comment type="caution">
    <text evidence="2">The sequence shown here is derived from an EMBL/GenBank/DDBJ whole genome shotgun (WGS) entry which is preliminary data.</text>
</comment>
<gene>
    <name evidence="2" type="ORF">BSZ18_00215</name>
</gene>
<evidence type="ECO:0000256" key="1">
    <source>
        <dbReference type="SAM" id="Phobius"/>
    </source>
</evidence>
<name>A0A1X3HFW5_9BRAD</name>
<feature type="non-terminal residue" evidence="2">
    <location>
        <position position="125"/>
    </location>
</feature>
<dbReference type="AlphaFoldDB" id="A0A1X3HFW5"/>
<protein>
    <recommendedName>
        <fullName evidence="4">Efflux transporter periplasmic adaptor subunit</fullName>
    </recommendedName>
</protein>